<name>A0A8R1EL05_CAEJA</name>
<feature type="region of interest" description="Disordered" evidence="1">
    <location>
        <begin position="70"/>
        <end position="100"/>
    </location>
</feature>
<evidence type="ECO:0008006" key="5">
    <source>
        <dbReference type="Google" id="ProtNLM"/>
    </source>
</evidence>
<organism evidence="3 4">
    <name type="scientific">Caenorhabditis japonica</name>
    <dbReference type="NCBI Taxonomy" id="281687"/>
    <lineage>
        <taxon>Eukaryota</taxon>
        <taxon>Metazoa</taxon>
        <taxon>Ecdysozoa</taxon>
        <taxon>Nematoda</taxon>
        <taxon>Chromadorea</taxon>
        <taxon>Rhabditida</taxon>
        <taxon>Rhabditina</taxon>
        <taxon>Rhabditomorpha</taxon>
        <taxon>Rhabditoidea</taxon>
        <taxon>Rhabditidae</taxon>
        <taxon>Peloderinae</taxon>
        <taxon>Caenorhabditis</taxon>
    </lineage>
</organism>
<reference evidence="3" key="2">
    <citation type="submission" date="2022-06" db="UniProtKB">
        <authorList>
            <consortium name="EnsemblMetazoa"/>
        </authorList>
    </citation>
    <scope>IDENTIFICATION</scope>
    <source>
        <strain evidence="3">DF5081</strain>
    </source>
</reference>
<feature type="compositionally biased region" description="Basic residues" evidence="1">
    <location>
        <begin position="70"/>
        <end position="79"/>
    </location>
</feature>
<dbReference type="AlphaFoldDB" id="A0A8R1EL05"/>
<accession>A0A8R1EL05</accession>
<dbReference type="Proteomes" id="UP000005237">
    <property type="component" value="Unassembled WGS sequence"/>
</dbReference>
<feature type="compositionally biased region" description="Basic and acidic residues" evidence="1">
    <location>
        <begin position="86"/>
        <end position="100"/>
    </location>
</feature>
<proteinExistence type="predicted"/>
<evidence type="ECO:0000256" key="1">
    <source>
        <dbReference type="SAM" id="MobiDB-lite"/>
    </source>
</evidence>
<feature type="transmembrane region" description="Helical" evidence="2">
    <location>
        <begin position="12"/>
        <end position="30"/>
    </location>
</feature>
<sequence length="100" mass="11099">MHEMSKMYKNTEYLLLVNTSGITLNIFGIVKEVATLLLAHIVNHDTLSEVNICGLVLCLAGMLLHGMNRRRQRAPRAAHHPPASSRSDDSQKLLEGHLDA</sequence>
<keyword evidence="2" id="KW-1133">Transmembrane helix</keyword>
<protein>
    <recommendedName>
        <fullName evidence="5">Sugar phosphate transporter domain-containing protein</fullName>
    </recommendedName>
</protein>
<keyword evidence="2" id="KW-0812">Transmembrane</keyword>
<keyword evidence="2" id="KW-0472">Membrane</keyword>
<evidence type="ECO:0000313" key="3">
    <source>
        <dbReference type="EnsemblMetazoa" id="CJA35722.1"/>
    </source>
</evidence>
<evidence type="ECO:0000256" key="2">
    <source>
        <dbReference type="SAM" id="Phobius"/>
    </source>
</evidence>
<feature type="transmembrane region" description="Helical" evidence="2">
    <location>
        <begin position="50"/>
        <end position="67"/>
    </location>
</feature>
<dbReference type="EnsemblMetazoa" id="CJA35722.1">
    <property type="protein sequence ID" value="CJA35722.1"/>
    <property type="gene ID" value="WBGene00211569"/>
</dbReference>
<evidence type="ECO:0000313" key="4">
    <source>
        <dbReference type="Proteomes" id="UP000005237"/>
    </source>
</evidence>
<keyword evidence="4" id="KW-1185">Reference proteome</keyword>
<reference evidence="4" key="1">
    <citation type="submission" date="2010-08" db="EMBL/GenBank/DDBJ databases">
        <authorList>
            <consortium name="Caenorhabditis japonica Sequencing Consortium"/>
            <person name="Wilson R.K."/>
        </authorList>
    </citation>
    <scope>NUCLEOTIDE SEQUENCE [LARGE SCALE GENOMIC DNA]</scope>
    <source>
        <strain evidence="4">DF5081</strain>
    </source>
</reference>